<evidence type="ECO:0000313" key="7">
    <source>
        <dbReference type="EMBL" id="RHA91304.1"/>
    </source>
</evidence>
<proteinExistence type="predicted"/>
<comment type="cofactor">
    <cofactor evidence="1">
        <name>NAD(+)</name>
        <dbReference type="ChEBI" id="CHEBI:57540"/>
    </cofactor>
</comment>
<dbReference type="EMBL" id="QSFX01000002">
    <property type="protein sequence ID" value="RHA91304.1"/>
    <property type="molecule type" value="Genomic_DNA"/>
</dbReference>
<evidence type="ECO:0000256" key="2">
    <source>
        <dbReference type="ARBA" id="ARBA00022793"/>
    </source>
</evidence>
<keyword evidence="3" id="KW-0520">NAD</keyword>
<dbReference type="GO" id="GO:0070403">
    <property type="term" value="F:NAD+ binding"/>
    <property type="evidence" value="ECO:0007669"/>
    <property type="project" value="InterPro"/>
</dbReference>
<dbReference type="InterPro" id="IPR036291">
    <property type="entry name" value="NAD(P)-bd_dom_sf"/>
</dbReference>
<keyword evidence="2" id="KW-0210">Decarboxylase</keyword>
<evidence type="ECO:0000256" key="5">
    <source>
        <dbReference type="SAM" id="Phobius"/>
    </source>
</evidence>
<feature type="transmembrane region" description="Helical" evidence="5">
    <location>
        <begin position="34"/>
        <end position="54"/>
    </location>
</feature>
<dbReference type="SUPFAM" id="SSF51735">
    <property type="entry name" value="NAD(P)-binding Rossmann-fold domains"/>
    <property type="match status" value="1"/>
</dbReference>
<keyword evidence="4" id="KW-0456">Lyase</keyword>
<dbReference type="InterPro" id="IPR001509">
    <property type="entry name" value="Epimerase_deHydtase"/>
</dbReference>
<sequence length="369" mass="42445">MRNDMYLDNKIIKEDMESIYNRDIDWTVLDGKTIFVSGAYGMITSYIVYFFMYLNIQYGINVRVIAQGRNREKAFQRFYEIWEQKGFEFSNVDICKLMKIDGKIDYIIHGAGVANPRLYSTNPVEVMEPNLLGTYYLLKLAVEKKCDSFLLFSTGDIYGTVDDPSNIDETTVGKMDPLDIHSCYGESKRVAETLCASFTREYDIRTNMARIGHTYGPTMDVKSDPRVFASFLRCAVESQDIVMQSDGRAKRPFCYLADAVFAYLLILLKGKEGEAYNVCNTEQFFSVKELADIVASIPDNKLSVVFKARNDEYVENKLNSYNKPIETKLKELGWTCKFDLKEGMTRTYQVLKENIYEKVNRGVNENANM</sequence>
<keyword evidence="5" id="KW-1133">Transmembrane helix</keyword>
<dbReference type="Proteomes" id="UP000283492">
    <property type="component" value="Unassembled WGS sequence"/>
</dbReference>
<dbReference type="GO" id="GO:0042732">
    <property type="term" value="P:D-xylose metabolic process"/>
    <property type="evidence" value="ECO:0007669"/>
    <property type="project" value="InterPro"/>
</dbReference>
<reference evidence="7 8" key="1">
    <citation type="submission" date="2018-08" db="EMBL/GenBank/DDBJ databases">
        <title>A genome reference for cultivated species of the human gut microbiota.</title>
        <authorList>
            <person name="Zou Y."/>
            <person name="Xue W."/>
            <person name="Luo G."/>
        </authorList>
    </citation>
    <scope>NUCLEOTIDE SEQUENCE [LARGE SCALE GENOMIC DNA]</scope>
    <source>
        <strain evidence="7 8">AM42-1AC</strain>
    </source>
</reference>
<evidence type="ECO:0000256" key="3">
    <source>
        <dbReference type="ARBA" id="ARBA00023027"/>
    </source>
</evidence>
<evidence type="ECO:0000259" key="6">
    <source>
        <dbReference type="Pfam" id="PF01370"/>
    </source>
</evidence>
<dbReference type="GO" id="GO:0005737">
    <property type="term" value="C:cytoplasm"/>
    <property type="evidence" value="ECO:0007669"/>
    <property type="project" value="TreeGrafter"/>
</dbReference>
<comment type="caution">
    <text evidence="7">The sequence shown here is derived from an EMBL/GenBank/DDBJ whole genome shotgun (WGS) entry which is preliminary data.</text>
</comment>
<evidence type="ECO:0000256" key="4">
    <source>
        <dbReference type="ARBA" id="ARBA00023239"/>
    </source>
</evidence>
<evidence type="ECO:0000256" key="1">
    <source>
        <dbReference type="ARBA" id="ARBA00001911"/>
    </source>
</evidence>
<dbReference type="PANTHER" id="PTHR43078">
    <property type="entry name" value="UDP-GLUCURONIC ACID DECARBOXYLASE-RELATED"/>
    <property type="match status" value="1"/>
</dbReference>
<dbReference type="PANTHER" id="PTHR43078:SF6">
    <property type="entry name" value="UDP-GLUCURONIC ACID DECARBOXYLASE 1"/>
    <property type="match status" value="1"/>
</dbReference>
<feature type="domain" description="NAD-dependent epimerase/dehydratase" evidence="6">
    <location>
        <begin position="34"/>
        <end position="279"/>
    </location>
</feature>
<dbReference type="GO" id="GO:0048040">
    <property type="term" value="F:UDP-glucuronate decarboxylase activity"/>
    <property type="evidence" value="ECO:0007669"/>
    <property type="project" value="TreeGrafter"/>
</dbReference>
<dbReference type="AlphaFoldDB" id="A0A413U220"/>
<dbReference type="InterPro" id="IPR044516">
    <property type="entry name" value="UXS-like"/>
</dbReference>
<gene>
    <name evidence="7" type="ORF">DW914_02810</name>
</gene>
<keyword evidence="5" id="KW-0812">Transmembrane</keyword>
<protein>
    <submittedName>
        <fullName evidence="7">NAD-dependent epimerase/dehydratase family protein</fullName>
    </submittedName>
</protein>
<keyword evidence="5" id="KW-0472">Membrane</keyword>
<name>A0A413U220_9FIRM</name>
<dbReference type="Pfam" id="PF01370">
    <property type="entry name" value="Epimerase"/>
    <property type="match status" value="1"/>
</dbReference>
<accession>A0A413U220</accession>
<dbReference type="Gene3D" id="3.40.50.720">
    <property type="entry name" value="NAD(P)-binding Rossmann-like Domain"/>
    <property type="match status" value="1"/>
</dbReference>
<organism evidence="7 8">
    <name type="scientific">Roseburia inulinivorans</name>
    <dbReference type="NCBI Taxonomy" id="360807"/>
    <lineage>
        <taxon>Bacteria</taxon>
        <taxon>Bacillati</taxon>
        <taxon>Bacillota</taxon>
        <taxon>Clostridia</taxon>
        <taxon>Lachnospirales</taxon>
        <taxon>Lachnospiraceae</taxon>
        <taxon>Roseburia</taxon>
    </lineage>
</organism>
<evidence type="ECO:0000313" key="8">
    <source>
        <dbReference type="Proteomes" id="UP000283492"/>
    </source>
</evidence>